<accession>A0A1S1MYY2</accession>
<evidence type="ECO:0000256" key="1">
    <source>
        <dbReference type="SAM" id="Phobius"/>
    </source>
</evidence>
<feature type="domain" description="JmjC" evidence="2">
    <location>
        <begin position="102"/>
        <end position="264"/>
    </location>
</feature>
<dbReference type="PANTHER" id="PTHR12461">
    <property type="entry name" value="HYPOXIA-INDUCIBLE FACTOR 1 ALPHA INHIBITOR-RELATED"/>
    <property type="match status" value="1"/>
</dbReference>
<protein>
    <recommendedName>
        <fullName evidence="2">JmjC domain-containing protein</fullName>
    </recommendedName>
</protein>
<dbReference type="Pfam" id="PF13621">
    <property type="entry name" value="Cupin_8"/>
    <property type="match status" value="1"/>
</dbReference>
<organism evidence="3 4">
    <name type="scientific">Pseudoalteromonas amylolytica</name>
    <dbReference type="NCBI Taxonomy" id="1859457"/>
    <lineage>
        <taxon>Bacteria</taxon>
        <taxon>Pseudomonadati</taxon>
        <taxon>Pseudomonadota</taxon>
        <taxon>Gammaproteobacteria</taxon>
        <taxon>Alteromonadales</taxon>
        <taxon>Pseudoalteromonadaceae</taxon>
        <taxon>Pseudoalteromonas</taxon>
    </lineage>
</organism>
<evidence type="ECO:0000313" key="4">
    <source>
        <dbReference type="Proteomes" id="UP000179786"/>
    </source>
</evidence>
<dbReference type="PANTHER" id="PTHR12461:SF105">
    <property type="entry name" value="HYPOXIA-INDUCIBLE FACTOR 1-ALPHA INHIBITOR"/>
    <property type="match status" value="1"/>
</dbReference>
<name>A0A1S1MYY2_9GAMM</name>
<dbReference type="Gene3D" id="2.60.120.650">
    <property type="entry name" value="Cupin"/>
    <property type="match status" value="1"/>
</dbReference>
<dbReference type="OrthoDB" id="479699at2"/>
<dbReference type="STRING" id="1859457.BET10_03735"/>
<evidence type="ECO:0000259" key="2">
    <source>
        <dbReference type="PROSITE" id="PS51184"/>
    </source>
</evidence>
<evidence type="ECO:0000313" key="3">
    <source>
        <dbReference type="EMBL" id="OHU92581.1"/>
    </source>
</evidence>
<feature type="transmembrane region" description="Helical" evidence="1">
    <location>
        <begin position="280"/>
        <end position="299"/>
    </location>
</feature>
<reference evidence="3 4" key="1">
    <citation type="submission" date="2016-09" db="EMBL/GenBank/DDBJ databases">
        <title>Pseudoalteromonas amylolytica sp. nov., isolated from the surface seawater.</title>
        <authorList>
            <person name="Wu Y.-H."/>
            <person name="Cheng H."/>
            <person name="Jin X.-B."/>
            <person name="Wang C.-S."/>
            <person name="Xu X.-W."/>
        </authorList>
    </citation>
    <scope>NUCLEOTIDE SEQUENCE [LARGE SCALE GENOMIC DNA]</scope>
    <source>
        <strain evidence="3 4">JW1</strain>
    </source>
</reference>
<keyword evidence="4" id="KW-1185">Reference proteome</keyword>
<keyword evidence="1" id="KW-0472">Membrane</keyword>
<dbReference type="SUPFAM" id="SSF51197">
    <property type="entry name" value="Clavaminate synthase-like"/>
    <property type="match status" value="1"/>
</dbReference>
<proteinExistence type="predicted"/>
<keyword evidence="1" id="KW-0812">Transmembrane</keyword>
<sequence length="307" mass="35139">MIDERILKNIPGLDTGKTVTCIDAKDMDAKTFAKKFVNTNTPVLIKGGLKHWPAYEKWPQPGYLEEVGKDSEVNYYRHMNFSSDSSMKASAKKHNFAQALTEMRSGLDEVLFAPVSFKAEGFKKLQKDMTGFPFIEKKPRPLAYPDARMFVYKGAGSNWHLHVLDETLMCQIHGNKRVALFPSDDGNYKELKEIFYSDALLKDENCMAHLADKIEPYVVDVEAGDTLYIPPNWWHGVQPVDHEVGMTIPYCWRSPYHKISNLRYPAIRDLYKDAFKKPGLPMLVVPFYGLITLFAQCIYRTKLLAGR</sequence>
<dbReference type="Proteomes" id="UP000179786">
    <property type="component" value="Unassembled WGS sequence"/>
</dbReference>
<gene>
    <name evidence="3" type="ORF">BET10_03735</name>
</gene>
<dbReference type="InterPro" id="IPR041667">
    <property type="entry name" value="Cupin_8"/>
</dbReference>
<dbReference type="RefSeq" id="WP_070983141.1">
    <property type="nucleotide sequence ID" value="NZ_MKJU01000006.1"/>
</dbReference>
<comment type="caution">
    <text evidence="3">The sequence shown here is derived from an EMBL/GenBank/DDBJ whole genome shotgun (WGS) entry which is preliminary data.</text>
</comment>
<dbReference type="PROSITE" id="PS51184">
    <property type="entry name" value="JMJC"/>
    <property type="match status" value="1"/>
</dbReference>
<dbReference type="EMBL" id="MKJU01000006">
    <property type="protein sequence ID" value="OHU92581.1"/>
    <property type="molecule type" value="Genomic_DNA"/>
</dbReference>
<dbReference type="AlphaFoldDB" id="A0A1S1MYY2"/>
<keyword evidence="1" id="KW-1133">Transmembrane helix</keyword>
<dbReference type="InterPro" id="IPR003347">
    <property type="entry name" value="JmjC_dom"/>
</dbReference>